<dbReference type="FunFam" id="1.25.10.10:FF:000148">
    <property type="entry name" value="SIL1 nucleotide exchange factor"/>
    <property type="match status" value="1"/>
</dbReference>
<evidence type="ECO:0000256" key="18">
    <source>
        <dbReference type="SAM" id="Coils"/>
    </source>
</evidence>
<dbReference type="Gene3D" id="1.25.10.10">
    <property type="entry name" value="Leucine-rich Repeat Variant"/>
    <property type="match status" value="1"/>
</dbReference>
<keyword evidence="13 18" id="KW-0175">Coiled coil</keyword>
<dbReference type="InterPro" id="IPR013918">
    <property type="entry name" value="Nucleotide_exch_fac_Fes1"/>
</dbReference>
<reference evidence="20 21" key="1">
    <citation type="journal article" date="2021" name="Cell">
        <title>Tracing the genetic footprints of vertebrate landing in non-teleost ray-finned fishes.</title>
        <authorList>
            <person name="Bi X."/>
            <person name="Wang K."/>
            <person name="Yang L."/>
            <person name="Pan H."/>
            <person name="Jiang H."/>
            <person name="Wei Q."/>
            <person name="Fang M."/>
            <person name="Yu H."/>
            <person name="Zhu C."/>
            <person name="Cai Y."/>
            <person name="He Y."/>
            <person name="Gan X."/>
            <person name="Zeng H."/>
            <person name="Yu D."/>
            <person name="Zhu Y."/>
            <person name="Jiang H."/>
            <person name="Qiu Q."/>
            <person name="Yang H."/>
            <person name="Zhang Y.E."/>
            <person name="Wang W."/>
            <person name="Zhu M."/>
            <person name="He S."/>
            <person name="Zhang G."/>
        </authorList>
    </citation>
    <scope>NUCLEOTIDE SEQUENCE [LARGE SCALE GENOMIC DNA]</scope>
    <source>
        <strain evidence="20">Bchr_013</strain>
    </source>
</reference>
<dbReference type="InterPro" id="IPR011989">
    <property type="entry name" value="ARM-like"/>
</dbReference>
<keyword evidence="7" id="KW-0732">Signal</keyword>
<evidence type="ECO:0000256" key="7">
    <source>
        <dbReference type="ARBA" id="ARBA00022729"/>
    </source>
</evidence>
<evidence type="ECO:0000256" key="6">
    <source>
        <dbReference type="ARBA" id="ARBA00022618"/>
    </source>
</evidence>
<evidence type="ECO:0000256" key="1">
    <source>
        <dbReference type="ARBA" id="ARBA00004319"/>
    </source>
</evidence>
<dbReference type="GO" id="GO:0043515">
    <property type="term" value="F:kinetochore binding"/>
    <property type="evidence" value="ECO:0007669"/>
    <property type="project" value="TreeGrafter"/>
</dbReference>
<keyword evidence="14" id="KW-0325">Glycoprotein</keyword>
<keyword evidence="10" id="KW-0995">Kinetochore</keyword>
<evidence type="ECO:0000313" key="21">
    <source>
        <dbReference type="Proteomes" id="UP000886611"/>
    </source>
</evidence>
<dbReference type="PANTHER" id="PTHR32123">
    <property type="entry name" value="BICD FAMILY-LIKE CARGO ADAPTER"/>
    <property type="match status" value="1"/>
</dbReference>
<comment type="caution">
    <text evidence="20">The sequence shown here is derived from an EMBL/GenBank/DDBJ whole genome shotgun (WGS) entry which is preliminary data.</text>
</comment>
<evidence type="ECO:0000256" key="9">
    <source>
        <dbReference type="ARBA" id="ARBA00022824"/>
    </source>
</evidence>
<keyword evidence="5" id="KW-0158">Chromosome</keyword>
<keyword evidence="8" id="KW-0498">Mitosis</keyword>
<keyword evidence="4" id="KW-0813">Transport</keyword>
<evidence type="ECO:0000256" key="11">
    <source>
        <dbReference type="ARBA" id="ARBA00022927"/>
    </source>
</evidence>
<evidence type="ECO:0000256" key="8">
    <source>
        <dbReference type="ARBA" id="ARBA00022776"/>
    </source>
</evidence>
<evidence type="ECO:0000256" key="10">
    <source>
        <dbReference type="ARBA" id="ARBA00022838"/>
    </source>
</evidence>
<evidence type="ECO:0000256" key="17">
    <source>
        <dbReference type="ARBA" id="ARBA00037748"/>
    </source>
</evidence>
<dbReference type="GO" id="GO:0007094">
    <property type="term" value="P:mitotic spindle assembly checkpoint signaling"/>
    <property type="evidence" value="ECO:0007669"/>
    <property type="project" value="InterPro"/>
</dbReference>
<feature type="domain" description="Nucleotide exchange factor Fes1" evidence="19">
    <location>
        <begin position="717"/>
        <end position="790"/>
    </location>
</feature>
<evidence type="ECO:0000256" key="5">
    <source>
        <dbReference type="ARBA" id="ARBA00022454"/>
    </source>
</evidence>
<sequence length="1105" mass="126538">MKVFSHRFEPGHDITGAGAGKDSIHRLGLRSDIKKTSIEMSAEELSEVQRLRCKLKETEEALEKAAQYGLQLLESQHELQNQLEEQRAEMTNSIEVLEQDKYSFQREVELKNRMLDSMASECESLKQQQKLLWEQHETQLKMSHIREIDEYKNKLEKMKADLEETQLSEKQLRHKLDVQSEILSSKTEELRTLSERAHETMSSEMLDLQLEKAELEDAKAALEHEVNEMRYRQQQLELTSTTLQRQVERLTEEKEEREKEAVSYFNALEKSREINEDLQIQLDQALRQAQDPNSKGNSLFSEVEDRRAEMERQLISMKVQYESLQKQHSYSRQQLHRMKVQIATLLQLKGSHADAGQLERLQTMLNQKNHEIETLMVKLHHLEKLELNHRVEPSTEVENEDGTYYTDLLKMQLMNSKKESDRLGNELSLQRMKALAESQKVLEVERKLFSSEKTLKLFQSENIKLRVQVDELRMKYEPHEMNKSRIQKRRREKLPVDIQENGPTQEDTKNVCSTSVPTIFQSTASAESFISTQENIQPLEAEKQLPRDTKKVRISEEPPATATISPSLFQQSTEMMTTRNLPPSTSKRIKMVSLVIVILILPIGVADRAQETSALTVTQNDGMDEDVQVDDDLDPEDLEVFQPTNQWQSLKPGQAVPAGSHVRLNLQTGEREAKLPDSIKETTGLKNKVTAKDSHSFSAQELKEALKKLKEEAISSADEEAQAAVRSQYRPLEELKKDLEDLSAMMETDFQVMTRLVQQFNNSQASLEEKVTALLDLEYLVHQVDNAQDLISLGGLQLIINTLNSSEPILQEHAAFVLGSAVSSNPRVQVEAMEGGALQKLLLLLGTDQPLPVKKKALFALASLLRHFPFAQQHFLKLGGLQVLTALFRSRGSESLRVRVVTLLYDMIIEKELISQSGLDAVPDASHEERLRQYSQVALLPLLSEQGWCNLVPELLASPEHDMREKALRSILVIMTPCRDFYRQDSGLASFLTSIQEQYTALAESEREHGEDDGYFGELLALVESVLGKLRSEVVIVDQDMSWQDNPALLKSFPIKRSEREDGKHINCQVYEETDVWQHCSNIEYLTKEIHERLNAVYGEDAPLY</sequence>
<dbReference type="GO" id="GO:0000922">
    <property type="term" value="C:spindle pole"/>
    <property type="evidence" value="ECO:0007669"/>
    <property type="project" value="TreeGrafter"/>
</dbReference>
<comment type="similarity">
    <text evidence="2">Belongs to the SIL1 family.</text>
</comment>
<dbReference type="GO" id="GO:0034501">
    <property type="term" value="P:protein localization to kinetochore"/>
    <property type="evidence" value="ECO:0007669"/>
    <property type="project" value="InterPro"/>
</dbReference>
<dbReference type="AlphaFoldDB" id="A0A8X8BIK6"/>
<protein>
    <recommendedName>
        <fullName evidence="3">Nucleotide exchange factor SIL1</fullName>
    </recommendedName>
</protein>
<feature type="non-terminal residue" evidence="20">
    <location>
        <position position="1105"/>
    </location>
</feature>
<feature type="non-terminal residue" evidence="20">
    <location>
        <position position="1"/>
    </location>
</feature>
<dbReference type="GO" id="GO:0015031">
    <property type="term" value="P:protein transport"/>
    <property type="evidence" value="ECO:0007669"/>
    <property type="project" value="UniProtKB-KW"/>
</dbReference>
<dbReference type="GO" id="GO:0000940">
    <property type="term" value="C:outer kinetochore"/>
    <property type="evidence" value="ECO:0007669"/>
    <property type="project" value="TreeGrafter"/>
</dbReference>
<evidence type="ECO:0000256" key="16">
    <source>
        <dbReference type="ARBA" id="ARBA00023328"/>
    </source>
</evidence>
<accession>A0A8X8BIK6</accession>
<dbReference type="Proteomes" id="UP000886611">
    <property type="component" value="Unassembled WGS sequence"/>
</dbReference>
<dbReference type="InterPro" id="IPR051149">
    <property type="entry name" value="Spindly/BICDR_Dynein_Adapter"/>
</dbReference>
<organism evidence="20 21">
    <name type="scientific">Polypterus senegalus</name>
    <name type="common">Senegal bichir</name>
    <dbReference type="NCBI Taxonomy" id="55291"/>
    <lineage>
        <taxon>Eukaryota</taxon>
        <taxon>Metazoa</taxon>
        <taxon>Chordata</taxon>
        <taxon>Craniata</taxon>
        <taxon>Vertebrata</taxon>
        <taxon>Euteleostomi</taxon>
        <taxon>Actinopterygii</taxon>
        <taxon>Polypteriformes</taxon>
        <taxon>Polypteridae</taxon>
        <taxon>Polypterus</taxon>
    </lineage>
</organism>
<dbReference type="GO" id="GO:0051301">
    <property type="term" value="P:cell division"/>
    <property type="evidence" value="ECO:0007669"/>
    <property type="project" value="UniProtKB-KW"/>
</dbReference>
<feature type="coiled-coil region" evidence="18">
    <location>
        <begin position="692"/>
        <end position="719"/>
    </location>
</feature>
<gene>
    <name evidence="20" type="primary">Spdl1</name>
    <name evidence="20" type="ORF">GTO96_0007013</name>
</gene>
<keyword evidence="21" id="KW-1185">Reference proteome</keyword>
<comment type="function">
    <text evidence="17">Required for protein translocation and folding in the endoplasmic reticulum (ER). Functions as a nucleotide exchange factor for the ER lumenal chaperone HSPA5.</text>
</comment>
<dbReference type="EMBL" id="JAATIS010009265">
    <property type="protein sequence ID" value="KAG2455802.1"/>
    <property type="molecule type" value="Genomic_DNA"/>
</dbReference>
<dbReference type="InterPro" id="IPR016024">
    <property type="entry name" value="ARM-type_fold"/>
</dbReference>
<name>A0A8X8BIK6_POLSE</name>
<evidence type="ECO:0000256" key="3">
    <source>
        <dbReference type="ARBA" id="ARBA00015352"/>
    </source>
</evidence>
<evidence type="ECO:0000256" key="14">
    <source>
        <dbReference type="ARBA" id="ARBA00023180"/>
    </source>
</evidence>
<keyword evidence="9" id="KW-0256">Endoplasmic reticulum</keyword>
<keyword evidence="12" id="KW-0811">Translocation</keyword>
<dbReference type="GO" id="GO:0005788">
    <property type="term" value="C:endoplasmic reticulum lumen"/>
    <property type="evidence" value="ECO:0007669"/>
    <property type="project" value="UniProtKB-SubCell"/>
</dbReference>
<keyword evidence="16" id="KW-0137">Centromere</keyword>
<dbReference type="HAMAP" id="MF_03041">
    <property type="entry name" value="SPDLY"/>
    <property type="match status" value="1"/>
</dbReference>
<proteinExistence type="inferred from homology"/>
<dbReference type="SUPFAM" id="SSF48371">
    <property type="entry name" value="ARM repeat"/>
    <property type="match status" value="1"/>
</dbReference>
<keyword evidence="15" id="KW-0131">Cell cycle</keyword>
<evidence type="ECO:0000256" key="15">
    <source>
        <dbReference type="ARBA" id="ARBA00023306"/>
    </source>
</evidence>
<dbReference type="GO" id="GO:0000132">
    <property type="term" value="P:establishment of mitotic spindle orientation"/>
    <property type="evidence" value="ECO:0007669"/>
    <property type="project" value="TreeGrafter"/>
</dbReference>
<keyword evidence="6" id="KW-0132">Cell division</keyword>
<keyword evidence="11" id="KW-0653">Protein transport</keyword>
<evidence type="ECO:0000256" key="13">
    <source>
        <dbReference type="ARBA" id="ARBA00023054"/>
    </source>
</evidence>
<evidence type="ECO:0000256" key="4">
    <source>
        <dbReference type="ARBA" id="ARBA00022448"/>
    </source>
</evidence>
<dbReference type="Pfam" id="PF08609">
    <property type="entry name" value="Fes1"/>
    <property type="match status" value="1"/>
</dbReference>
<dbReference type="InterPro" id="IPR028593">
    <property type="entry name" value="SPDLY_chordates"/>
</dbReference>
<feature type="coiled-coil region" evidence="18">
    <location>
        <begin position="41"/>
        <end position="327"/>
    </location>
</feature>
<dbReference type="GO" id="GO:0007080">
    <property type="term" value="P:mitotic metaphase chromosome alignment"/>
    <property type="evidence" value="ECO:0007669"/>
    <property type="project" value="TreeGrafter"/>
</dbReference>
<evidence type="ECO:0000256" key="2">
    <source>
        <dbReference type="ARBA" id="ARBA00010588"/>
    </source>
</evidence>
<evidence type="ECO:0000313" key="20">
    <source>
        <dbReference type="EMBL" id="KAG2455802.1"/>
    </source>
</evidence>
<feature type="coiled-coil region" evidence="18">
    <location>
        <begin position="358"/>
        <end position="385"/>
    </location>
</feature>
<comment type="subcellular location">
    <subcellularLocation>
        <location evidence="1">Endoplasmic reticulum lumen</location>
    </subcellularLocation>
</comment>
<evidence type="ECO:0000256" key="12">
    <source>
        <dbReference type="ARBA" id="ARBA00023010"/>
    </source>
</evidence>
<dbReference type="PANTHER" id="PTHR32123:SF9">
    <property type="entry name" value="PROTEIN SPINDLY"/>
    <property type="match status" value="1"/>
</dbReference>
<evidence type="ECO:0000259" key="19">
    <source>
        <dbReference type="Pfam" id="PF08609"/>
    </source>
</evidence>